<dbReference type="Gene3D" id="3.30.450.20">
    <property type="entry name" value="PAS domain"/>
    <property type="match status" value="1"/>
</dbReference>
<dbReference type="GO" id="GO:0016791">
    <property type="term" value="F:phosphatase activity"/>
    <property type="evidence" value="ECO:0007669"/>
    <property type="project" value="TreeGrafter"/>
</dbReference>
<evidence type="ECO:0000256" key="3">
    <source>
        <dbReference type="SAM" id="MobiDB-lite"/>
    </source>
</evidence>
<dbReference type="Proteomes" id="UP000516428">
    <property type="component" value="Chromosome"/>
</dbReference>
<dbReference type="EMBL" id="CP061281">
    <property type="protein sequence ID" value="QNS02658.1"/>
    <property type="molecule type" value="Genomic_DNA"/>
</dbReference>
<dbReference type="InterPro" id="IPR052016">
    <property type="entry name" value="Bact_Sigma-Reg"/>
</dbReference>
<keyword evidence="2" id="KW-0175">Coiled coil</keyword>
<protein>
    <submittedName>
        <fullName evidence="5">Serine/threonine-protein phosphatase</fullName>
    </submittedName>
</protein>
<keyword evidence="6" id="KW-1185">Reference proteome</keyword>
<reference evidence="5 6" key="1">
    <citation type="submission" date="2020-09" db="EMBL/GenBank/DDBJ databases">
        <title>A novel species.</title>
        <authorList>
            <person name="Gao J."/>
        </authorList>
    </citation>
    <scope>NUCLEOTIDE SEQUENCE [LARGE SCALE GENOMIC DNA]</scope>
    <source>
        <strain evidence="5 6">CRXT-Y-14</strain>
    </source>
</reference>
<dbReference type="KEGG" id="sxn:IAG42_02840"/>
<dbReference type="PANTHER" id="PTHR43156">
    <property type="entry name" value="STAGE II SPORULATION PROTEIN E-RELATED"/>
    <property type="match status" value="1"/>
</dbReference>
<feature type="region of interest" description="Disordered" evidence="3">
    <location>
        <begin position="34"/>
        <end position="63"/>
    </location>
</feature>
<dbReference type="SMART" id="SM00331">
    <property type="entry name" value="PP2C_SIG"/>
    <property type="match status" value="1"/>
</dbReference>
<sequence>MDRPSSVPDARARLELGAIKELLLAQRRRVLTYARDHDRRAHPPATDRPRTDPPSVTTHHPSGQEVLDALPMPALLLQPVTGADGAISDVLHVAQNTEAVAYSVARMHGGSVPPGSGPVSLYERFPALRASRLPELIARAHRLREPQGPTTVEWMAGGGTQGPVRVNDEVRVAPCGDQLLLTWERGNRLRMAAAAQHLVRTCWAEWNLGDDGIEPSRGFRQVMGLPPGSALPTLGDLAAAVTNDGLPGYYQMLYDVILRKRTASCELRLRGQTGRVVRMTAEPVRIAPGGLVWAVRAVLSDVTAERRRRETAERTAREARLQRQRAETLAEVAEALREAVLPHFQDELATYGLQAAVVYRPDAREAGVGGDWYKARRVPDGRLLIALGDARGHGLAAVTLMAKLRYALAGLTYTEQPVEQLTRWLNEAACADGDESTATAIVARYHPEGSVLRWTCAGHPRPVLIRDGRAAVLPSPEGGPGLSLGVLPGISYSAVETRLRADDIVLMYSDGLTERRPGDPDRDTARFLAQAEDCFASDPPPPGRLGLLHYTERLVERLDGPHRHDDATLLALRRVDP</sequence>
<dbReference type="InterPro" id="IPR036457">
    <property type="entry name" value="PPM-type-like_dom_sf"/>
</dbReference>
<evidence type="ECO:0000313" key="5">
    <source>
        <dbReference type="EMBL" id="QNS02658.1"/>
    </source>
</evidence>
<evidence type="ECO:0000256" key="2">
    <source>
        <dbReference type="SAM" id="Coils"/>
    </source>
</evidence>
<dbReference type="InterPro" id="IPR001932">
    <property type="entry name" value="PPM-type_phosphatase-like_dom"/>
</dbReference>
<keyword evidence="1" id="KW-0378">Hydrolase</keyword>
<feature type="compositionally biased region" description="Basic and acidic residues" evidence="3">
    <location>
        <begin position="34"/>
        <end position="51"/>
    </location>
</feature>
<evidence type="ECO:0000256" key="1">
    <source>
        <dbReference type="ARBA" id="ARBA00022801"/>
    </source>
</evidence>
<dbReference type="SUPFAM" id="SSF81606">
    <property type="entry name" value="PP2C-like"/>
    <property type="match status" value="1"/>
</dbReference>
<organism evidence="5 6">
    <name type="scientific">Streptomyces xanthii</name>
    <dbReference type="NCBI Taxonomy" id="2768069"/>
    <lineage>
        <taxon>Bacteria</taxon>
        <taxon>Bacillati</taxon>
        <taxon>Actinomycetota</taxon>
        <taxon>Actinomycetes</taxon>
        <taxon>Kitasatosporales</taxon>
        <taxon>Streptomycetaceae</taxon>
        <taxon>Streptomyces</taxon>
    </lineage>
</organism>
<dbReference type="RefSeq" id="WP_188335413.1">
    <property type="nucleotide sequence ID" value="NZ_CP061281.1"/>
</dbReference>
<dbReference type="AlphaFoldDB" id="A0A7H1B1Q3"/>
<dbReference type="Gene3D" id="3.60.40.10">
    <property type="entry name" value="PPM-type phosphatase domain"/>
    <property type="match status" value="1"/>
</dbReference>
<dbReference type="PROSITE" id="PS51746">
    <property type="entry name" value="PPM_2"/>
    <property type="match status" value="1"/>
</dbReference>
<proteinExistence type="predicted"/>
<dbReference type="PANTHER" id="PTHR43156:SF2">
    <property type="entry name" value="STAGE II SPORULATION PROTEIN E"/>
    <property type="match status" value="1"/>
</dbReference>
<feature type="coiled-coil region" evidence="2">
    <location>
        <begin position="302"/>
        <end position="338"/>
    </location>
</feature>
<evidence type="ECO:0000259" key="4">
    <source>
        <dbReference type="PROSITE" id="PS51746"/>
    </source>
</evidence>
<gene>
    <name evidence="5" type="ORF">IAG42_02840</name>
</gene>
<accession>A0A7H1B1Q3</accession>
<feature type="domain" description="PPM-type phosphatase" evidence="4">
    <location>
        <begin position="365"/>
        <end position="574"/>
    </location>
</feature>
<name>A0A7H1B1Q3_9ACTN</name>
<evidence type="ECO:0000313" key="6">
    <source>
        <dbReference type="Proteomes" id="UP000516428"/>
    </source>
</evidence>
<dbReference type="Pfam" id="PF07228">
    <property type="entry name" value="SpoIIE"/>
    <property type="match status" value="1"/>
</dbReference>